<dbReference type="Proteomes" id="UP001330749">
    <property type="component" value="Unassembled WGS sequence"/>
</dbReference>
<name>A0ABU6N8B1_9BACI</name>
<evidence type="ECO:0000313" key="3">
    <source>
        <dbReference type="Proteomes" id="UP001330749"/>
    </source>
</evidence>
<gene>
    <name evidence="2" type="ORF">P4447_08290</name>
</gene>
<protein>
    <submittedName>
        <fullName evidence="2">Uncharacterized protein</fullName>
    </submittedName>
</protein>
<dbReference type="EMBL" id="JARMQG010000087">
    <property type="protein sequence ID" value="MED3562453.1"/>
    <property type="molecule type" value="Genomic_DNA"/>
</dbReference>
<keyword evidence="3" id="KW-1185">Reference proteome</keyword>
<comment type="caution">
    <text evidence="2">The sequence shown here is derived from an EMBL/GenBank/DDBJ whole genome shotgun (WGS) entry which is preliminary data.</text>
</comment>
<dbReference type="RefSeq" id="WP_327967381.1">
    <property type="nucleotide sequence ID" value="NZ_JARMQG010000087.1"/>
</dbReference>
<accession>A0ABU6N8B1</accession>
<evidence type="ECO:0000313" key="2">
    <source>
        <dbReference type="EMBL" id="MED3562453.1"/>
    </source>
</evidence>
<sequence>MDVINELYRTLEFQIAPDNFINALFEIKIYKEKEMAQLKEKIIKFEEKRRTYEAWYQSLSPFKKFFTGRPPSHHQAVEYLVNVKQRLNQIEEIKKKMAELERIINLVKNEEQQAIVLSHSVIEELKNYKEMGGQWQ</sequence>
<organism evidence="2 3">
    <name type="scientific">Bacillus xiapuensis</name>
    <dbReference type="NCBI Taxonomy" id="2014075"/>
    <lineage>
        <taxon>Bacteria</taxon>
        <taxon>Bacillati</taxon>
        <taxon>Bacillota</taxon>
        <taxon>Bacilli</taxon>
        <taxon>Bacillales</taxon>
        <taxon>Bacillaceae</taxon>
        <taxon>Bacillus</taxon>
    </lineage>
</organism>
<keyword evidence="1" id="KW-0175">Coiled coil</keyword>
<feature type="coiled-coil region" evidence="1">
    <location>
        <begin position="80"/>
        <end position="113"/>
    </location>
</feature>
<evidence type="ECO:0000256" key="1">
    <source>
        <dbReference type="SAM" id="Coils"/>
    </source>
</evidence>
<proteinExistence type="predicted"/>
<reference evidence="2 3" key="1">
    <citation type="submission" date="2023-03" db="EMBL/GenBank/DDBJ databases">
        <title>Bacillus Genome Sequencing.</title>
        <authorList>
            <person name="Dunlap C."/>
        </authorList>
    </citation>
    <scope>NUCLEOTIDE SEQUENCE [LARGE SCALE GENOMIC DNA]</scope>
    <source>
        <strain evidence="2 3">B-14544</strain>
    </source>
</reference>